<dbReference type="Pfam" id="PF01541">
    <property type="entry name" value="GIY-YIG"/>
    <property type="match status" value="1"/>
</dbReference>
<protein>
    <submittedName>
        <fullName evidence="4">GIY-YIG nuclease family protein</fullName>
    </submittedName>
</protein>
<gene>
    <name evidence="4" type="ORF">KTN04_05620</name>
</gene>
<dbReference type="InterPro" id="IPR050190">
    <property type="entry name" value="UPF0213_domain"/>
</dbReference>
<dbReference type="PROSITE" id="PS50164">
    <property type="entry name" value="GIY_YIG"/>
    <property type="match status" value="1"/>
</dbReference>
<comment type="caution">
    <text evidence="4">The sequence shown here is derived from an EMBL/GenBank/DDBJ whole genome shotgun (WGS) entry which is preliminary data.</text>
</comment>
<organism evidence="4 5">
    <name type="scientific">Marinobacterium weihaiense</name>
    <dbReference type="NCBI Taxonomy" id="2851016"/>
    <lineage>
        <taxon>Bacteria</taxon>
        <taxon>Pseudomonadati</taxon>
        <taxon>Pseudomonadota</taxon>
        <taxon>Gammaproteobacteria</taxon>
        <taxon>Oceanospirillales</taxon>
        <taxon>Oceanospirillaceae</taxon>
        <taxon>Marinobacterium</taxon>
    </lineage>
</organism>
<keyword evidence="5" id="KW-1185">Reference proteome</keyword>
<evidence type="ECO:0000313" key="5">
    <source>
        <dbReference type="Proteomes" id="UP000755551"/>
    </source>
</evidence>
<dbReference type="PANTHER" id="PTHR34477:SF1">
    <property type="entry name" value="UPF0213 PROTEIN YHBQ"/>
    <property type="match status" value="1"/>
</dbReference>
<evidence type="ECO:0000259" key="3">
    <source>
        <dbReference type="PROSITE" id="PS50164"/>
    </source>
</evidence>
<feature type="domain" description="GIY-YIG" evidence="3">
    <location>
        <begin position="1"/>
        <end position="74"/>
    </location>
</feature>
<name>A0ABS6M956_9GAMM</name>
<evidence type="ECO:0000256" key="2">
    <source>
        <dbReference type="SAM" id="MobiDB-lite"/>
    </source>
</evidence>
<feature type="compositionally biased region" description="Basic and acidic residues" evidence="2">
    <location>
        <begin position="16"/>
        <end position="26"/>
    </location>
</feature>
<dbReference type="InterPro" id="IPR000305">
    <property type="entry name" value="GIY-YIG_endonuc"/>
</dbReference>
<dbReference type="PANTHER" id="PTHR34477">
    <property type="entry name" value="UPF0213 PROTEIN YHBQ"/>
    <property type="match status" value="1"/>
</dbReference>
<evidence type="ECO:0000256" key="1">
    <source>
        <dbReference type="ARBA" id="ARBA00007435"/>
    </source>
</evidence>
<accession>A0ABS6M956</accession>
<reference evidence="4 5" key="1">
    <citation type="submission" date="2021-06" db="EMBL/GenBank/DDBJ databases">
        <title>Bacterium isolated from marine sediment.</title>
        <authorList>
            <person name="Zhu K.-L."/>
            <person name="Du Z.-J."/>
            <person name="Liang Q.-Y."/>
        </authorList>
    </citation>
    <scope>NUCLEOTIDE SEQUENCE [LARGE SCALE GENOMIC DNA]</scope>
    <source>
        <strain evidence="4 5">A346</strain>
    </source>
</reference>
<dbReference type="Proteomes" id="UP000755551">
    <property type="component" value="Unassembled WGS sequence"/>
</dbReference>
<comment type="similarity">
    <text evidence="1">Belongs to the UPF0213 family.</text>
</comment>
<sequence>MLRCADGSLYTGVTTDPRRRLAEHNGEGGSPRGARYTRARRPVELAWVEGGHDRRSALQREWALKRLKRDQKERLISKMYP</sequence>
<dbReference type="CDD" id="cd10456">
    <property type="entry name" value="GIY-YIG_UPF0213"/>
    <property type="match status" value="1"/>
</dbReference>
<evidence type="ECO:0000313" key="4">
    <source>
        <dbReference type="EMBL" id="MBV0932813.1"/>
    </source>
</evidence>
<dbReference type="EMBL" id="JAHQZT010000005">
    <property type="protein sequence ID" value="MBV0932813.1"/>
    <property type="molecule type" value="Genomic_DNA"/>
</dbReference>
<proteinExistence type="inferred from homology"/>
<feature type="region of interest" description="Disordered" evidence="2">
    <location>
        <begin position="12"/>
        <end position="36"/>
    </location>
</feature>